<dbReference type="InterPro" id="IPR042095">
    <property type="entry name" value="SUMF_sf"/>
</dbReference>
<feature type="domain" description="Sulfatase-modifying factor enzyme-like" evidence="1">
    <location>
        <begin position="57"/>
        <end position="291"/>
    </location>
</feature>
<dbReference type="InterPro" id="IPR005532">
    <property type="entry name" value="SUMF_dom"/>
</dbReference>
<name>A0A7D5IA70_9EURY</name>
<dbReference type="InterPro" id="IPR051043">
    <property type="entry name" value="Sulfatase_Mod_Factor_Kinase"/>
</dbReference>
<keyword evidence="3" id="KW-1185">Reference proteome</keyword>
<evidence type="ECO:0000313" key="2">
    <source>
        <dbReference type="EMBL" id="QLC50842.1"/>
    </source>
</evidence>
<dbReference type="RefSeq" id="WP_176965897.1">
    <property type="nucleotide sequence ID" value="NZ_CP058215.1"/>
</dbReference>
<protein>
    <submittedName>
        <fullName evidence="2">Formylglycine-generating enzyme family protein</fullName>
    </submittedName>
</protein>
<dbReference type="InterPro" id="IPR016187">
    <property type="entry name" value="CTDL_fold"/>
</dbReference>
<dbReference type="PANTHER" id="PTHR23150:SF19">
    <property type="entry name" value="FORMYLGLYCINE-GENERATING ENZYME"/>
    <property type="match status" value="1"/>
</dbReference>
<dbReference type="OrthoDB" id="136349at2157"/>
<dbReference type="PANTHER" id="PTHR23150">
    <property type="entry name" value="SULFATASE MODIFYING FACTOR 1, 2"/>
    <property type="match status" value="1"/>
</dbReference>
<dbReference type="KEGG" id="mzi:HWN40_11680"/>
<evidence type="ECO:0000313" key="3">
    <source>
        <dbReference type="Proteomes" id="UP000509594"/>
    </source>
</evidence>
<evidence type="ECO:0000259" key="1">
    <source>
        <dbReference type="Pfam" id="PF03781"/>
    </source>
</evidence>
<reference evidence="2 3" key="1">
    <citation type="submission" date="2020-06" db="EMBL/GenBank/DDBJ databases">
        <title>Methanolobus halotolerans sp. nov., isolated from a saline lake Tus in Siberia.</title>
        <authorList>
            <person name="Shen Y."/>
            <person name="Chen S.-C."/>
            <person name="Lai M.-C."/>
            <person name="Huang H.-H."/>
            <person name="Chiu H.-H."/>
            <person name="Tang S.-L."/>
            <person name="Rogozin D.Y."/>
            <person name="Degermendzhy A.G."/>
        </authorList>
    </citation>
    <scope>NUCLEOTIDE SEQUENCE [LARGE SCALE GENOMIC DNA]</scope>
    <source>
        <strain evidence="2 3">DSM 21339</strain>
    </source>
</reference>
<gene>
    <name evidence="2" type="ORF">HWN40_11680</name>
</gene>
<dbReference type="SUPFAM" id="SSF56436">
    <property type="entry name" value="C-type lectin-like"/>
    <property type="match status" value="1"/>
</dbReference>
<dbReference type="AlphaFoldDB" id="A0A7D5IA70"/>
<dbReference type="GeneID" id="55822345"/>
<accession>A0A7D5IA70</accession>
<organism evidence="2 3">
    <name type="scientific">Methanolobus zinderi</name>
    <dbReference type="NCBI Taxonomy" id="536044"/>
    <lineage>
        <taxon>Archaea</taxon>
        <taxon>Methanobacteriati</taxon>
        <taxon>Methanobacteriota</taxon>
        <taxon>Stenosarchaea group</taxon>
        <taxon>Methanomicrobia</taxon>
        <taxon>Methanosarcinales</taxon>
        <taxon>Methanosarcinaceae</taxon>
        <taxon>Methanolobus</taxon>
    </lineage>
</organism>
<dbReference type="Proteomes" id="UP000509594">
    <property type="component" value="Chromosome"/>
</dbReference>
<dbReference type="Gene3D" id="3.90.1580.10">
    <property type="entry name" value="paralog of FGE (formylglycine-generating enzyme)"/>
    <property type="match status" value="1"/>
</dbReference>
<dbReference type="Pfam" id="PF03781">
    <property type="entry name" value="FGE-sulfatase"/>
    <property type="match status" value="1"/>
</dbReference>
<dbReference type="EMBL" id="CP058215">
    <property type="protein sequence ID" value="QLC50842.1"/>
    <property type="molecule type" value="Genomic_DNA"/>
</dbReference>
<sequence>MAKKRYGKRILVLLWLLLLVNAFWFGLSELNEPDKAPVDPPAEVAARVDHTNSIGMDFVEIPAGEFMMGSGDGRAGPVRKVTIGESYYLGKYEVTQEQWVMVMGYNSSYFDGDNNPVEQVSWNDAQEFVKRLNEMEGTDKYRLPSESEWEYACRAGTTTFYSFGDSASYLDDYAWYDTDPYNGDQPGDRTHPVGWKKANLWGLYDMHGNVHEWCQDIYHDSYLGTPDNGSAFEKIDPDVGASGDASLQIDLNVKRVLRGGSWSSTPRYCGCAYRTYDDTEDADYDRGFRVLMEI</sequence>
<proteinExistence type="predicted"/>
<dbReference type="GO" id="GO:0120147">
    <property type="term" value="F:formylglycine-generating oxidase activity"/>
    <property type="evidence" value="ECO:0007669"/>
    <property type="project" value="TreeGrafter"/>
</dbReference>